<sequence length="158" mass="16843">MVKTVKNMLLAIFCFSMLLTVGCEDDSSSVEAPTARFIYAIDPDNGLIVTFTNASLNADTYSWDFGDEESSTEMSPSHTYATSGTYDVTLTATNSGGSDAVTKSLELTGALTLADLNDTWKVAPEAGALHVGPTAGNADWWSLSEADLTTRACFMDDK</sequence>
<organism evidence="2">
    <name type="scientific">marine metagenome</name>
    <dbReference type="NCBI Taxonomy" id="408172"/>
    <lineage>
        <taxon>unclassified sequences</taxon>
        <taxon>metagenomes</taxon>
        <taxon>ecological metagenomes</taxon>
    </lineage>
</organism>
<dbReference type="InterPro" id="IPR013783">
    <property type="entry name" value="Ig-like_fold"/>
</dbReference>
<dbReference type="CDD" id="cd00146">
    <property type="entry name" value="PKD"/>
    <property type="match status" value="1"/>
</dbReference>
<dbReference type="AlphaFoldDB" id="A0A382VRV4"/>
<proteinExistence type="predicted"/>
<evidence type="ECO:0000259" key="1">
    <source>
        <dbReference type="PROSITE" id="PS50093"/>
    </source>
</evidence>
<gene>
    <name evidence="2" type="ORF">METZ01_LOCUS401599</name>
</gene>
<dbReference type="InterPro" id="IPR022409">
    <property type="entry name" value="PKD/Chitinase_dom"/>
</dbReference>
<dbReference type="InterPro" id="IPR000601">
    <property type="entry name" value="PKD_dom"/>
</dbReference>
<feature type="domain" description="PKD" evidence="1">
    <location>
        <begin position="60"/>
        <end position="100"/>
    </location>
</feature>
<evidence type="ECO:0000313" key="2">
    <source>
        <dbReference type="EMBL" id="SVD48745.1"/>
    </source>
</evidence>
<reference evidence="2" key="1">
    <citation type="submission" date="2018-05" db="EMBL/GenBank/DDBJ databases">
        <authorList>
            <person name="Lanie J.A."/>
            <person name="Ng W.-L."/>
            <person name="Kazmierczak K.M."/>
            <person name="Andrzejewski T.M."/>
            <person name="Davidsen T.M."/>
            <person name="Wayne K.J."/>
            <person name="Tettelin H."/>
            <person name="Glass J.I."/>
            <person name="Rusch D."/>
            <person name="Podicherti R."/>
            <person name="Tsui H.-C.T."/>
            <person name="Winkler M.E."/>
        </authorList>
    </citation>
    <scope>NUCLEOTIDE SEQUENCE</scope>
</reference>
<dbReference type="SUPFAM" id="SSF49299">
    <property type="entry name" value="PKD domain"/>
    <property type="match status" value="1"/>
</dbReference>
<dbReference type="Pfam" id="PF18911">
    <property type="entry name" value="PKD_4"/>
    <property type="match status" value="1"/>
</dbReference>
<dbReference type="EMBL" id="UINC01153818">
    <property type="protein sequence ID" value="SVD48745.1"/>
    <property type="molecule type" value="Genomic_DNA"/>
</dbReference>
<dbReference type="InterPro" id="IPR035986">
    <property type="entry name" value="PKD_dom_sf"/>
</dbReference>
<feature type="non-terminal residue" evidence="2">
    <location>
        <position position="158"/>
    </location>
</feature>
<dbReference type="SMART" id="SM00089">
    <property type="entry name" value="PKD"/>
    <property type="match status" value="1"/>
</dbReference>
<dbReference type="Gene3D" id="2.60.40.10">
    <property type="entry name" value="Immunoglobulins"/>
    <property type="match status" value="1"/>
</dbReference>
<accession>A0A382VRV4</accession>
<dbReference type="PROSITE" id="PS50093">
    <property type="entry name" value="PKD"/>
    <property type="match status" value="1"/>
</dbReference>
<dbReference type="PROSITE" id="PS51257">
    <property type="entry name" value="PROKAR_LIPOPROTEIN"/>
    <property type="match status" value="1"/>
</dbReference>
<protein>
    <recommendedName>
        <fullName evidence="1">PKD domain-containing protein</fullName>
    </recommendedName>
</protein>
<name>A0A382VRV4_9ZZZZ</name>